<reference evidence="2 3" key="1">
    <citation type="submission" date="2016-04" db="EMBL/GenBank/DDBJ databases">
        <title>Draft genome sequence of freshwater magnetotactic bacteria Magnetospirillum marisnigri SP-1 and Magnetospirillum moscoviense BB-1.</title>
        <authorList>
            <person name="Koziaeva V."/>
            <person name="Dziuba M.V."/>
            <person name="Ivanov T.M."/>
            <person name="Kuznetsov B."/>
            <person name="Grouzdev D.S."/>
        </authorList>
    </citation>
    <scope>NUCLEOTIDE SEQUENCE [LARGE SCALE GENOMIC DNA]</scope>
    <source>
        <strain evidence="2 3">BB-1</strain>
    </source>
</reference>
<dbReference type="OrthoDB" id="315417at2"/>
<name>A0A178MRX1_9PROT</name>
<dbReference type="AlphaFoldDB" id="A0A178MRX1"/>
<feature type="domain" description="GAF" evidence="1">
    <location>
        <begin position="24"/>
        <end position="149"/>
    </location>
</feature>
<dbReference type="Pfam" id="PF01590">
    <property type="entry name" value="GAF"/>
    <property type="match status" value="1"/>
</dbReference>
<dbReference type="InterPro" id="IPR003018">
    <property type="entry name" value="GAF"/>
</dbReference>
<dbReference type="PANTHER" id="PTHR43102:SF2">
    <property type="entry name" value="GAF DOMAIN-CONTAINING PROTEIN"/>
    <property type="match status" value="1"/>
</dbReference>
<protein>
    <recommendedName>
        <fullName evidence="1">GAF domain-containing protein</fullName>
    </recommendedName>
</protein>
<keyword evidence="3" id="KW-1185">Reference proteome</keyword>
<comment type="caution">
    <text evidence="2">The sequence shown here is derived from an EMBL/GenBank/DDBJ whole genome shotgun (WGS) entry which is preliminary data.</text>
</comment>
<dbReference type="PANTHER" id="PTHR43102">
    <property type="entry name" value="SLR1143 PROTEIN"/>
    <property type="match status" value="1"/>
</dbReference>
<dbReference type="Gene3D" id="3.30.450.40">
    <property type="match status" value="1"/>
</dbReference>
<dbReference type="Proteomes" id="UP000078543">
    <property type="component" value="Unassembled WGS sequence"/>
</dbReference>
<gene>
    <name evidence="2" type="ORF">A6A05_01005</name>
</gene>
<evidence type="ECO:0000313" key="2">
    <source>
        <dbReference type="EMBL" id="OAN51470.1"/>
    </source>
</evidence>
<proteinExistence type="predicted"/>
<dbReference type="EMBL" id="LWQU01000130">
    <property type="protein sequence ID" value="OAN51470.1"/>
    <property type="molecule type" value="Genomic_DNA"/>
</dbReference>
<evidence type="ECO:0000259" key="1">
    <source>
        <dbReference type="Pfam" id="PF01590"/>
    </source>
</evidence>
<organism evidence="2 3">
    <name type="scientific">Magnetospirillum moscoviense</name>
    <dbReference type="NCBI Taxonomy" id="1437059"/>
    <lineage>
        <taxon>Bacteria</taxon>
        <taxon>Pseudomonadati</taxon>
        <taxon>Pseudomonadota</taxon>
        <taxon>Alphaproteobacteria</taxon>
        <taxon>Rhodospirillales</taxon>
        <taxon>Rhodospirillaceae</taxon>
        <taxon>Magnetospirillum</taxon>
    </lineage>
</organism>
<accession>A0A178MRX1</accession>
<dbReference type="InterPro" id="IPR029016">
    <property type="entry name" value="GAF-like_dom_sf"/>
</dbReference>
<evidence type="ECO:0000313" key="3">
    <source>
        <dbReference type="Proteomes" id="UP000078543"/>
    </source>
</evidence>
<dbReference type="STRING" id="1437059.A6A05_01005"/>
<dbReference type="SUPFAM" id="SSF55781">
    <property type="entry name" value="GAF domain-like"/>
    <property type="match status" value="1"/>
</dbReference>
<sequence length="191" mass="21336">MEMPENESRRLAALDSYRILDTEFEDSFDRIARVAARLFDVPIALITLIDAKRQWFKAAVGVDIRETPRDESFCTCAILEPEILEVLDPTHDPRFCDSLLVTGPPNIAFYAGAPIITPDGFSLGTVCVIDRSVRPPLDQAGKLALKDLAEIVVDLLEWRKARFLASKNSDIALVLAKTCSHFMPRHVKAEP</sequence>